<dbReference type="GO" id="GO:0016020">
    <property type="term" value="C:membrane"/>
    <property type="evidence" value="ECO:0007669"/>
    <property type="project" value="UniProtKB-SubCell"/>
</dbReference>
<protein>
    <recommendedName>
        <fullName evidence="7">Major facilitator superfamily (MFS) profile domain-containing protein</fullName>
    </recommendedName>
</protein>
<evidence type="ECO:0000313" key="8">
    <source>
        <dbReference type="EMBL" id="AOH85866.1"/>
    </source>
</evidence>
<dbReference type="EMBL" id="CP014168">
    <property type="protein sequence ID" value="AOH85866.1"/>
    <property type="molecule type" value="Genomic_DNA"/>
</dbReference>
<keyword evidence="5 6" id="KW-0472">Membrane</keyword>
<evidence type="ECO:0000313" key="9">
    <source>
        <dbReference type="Proteomes" id="UP000094256"/>
    </source>
</evidence>
<dbReference type="STRING" id="1560345.AWL63_19810"/>
<feature type="transmembrane region" description="Helical" evidence="6">
    <location>
        <begin position="188"/>
        <end position="211"/>
    </location>
</feature>
<dbReference type="InterPro" id="IPR036259">
    <property type="entry name" value="MFS_trans_sf"/>
</dbReference>
<evidence type="ECO:0000256" key="1">
    <source>
        <dbReference type="ARBA" id="ARBA00004141"/>
    </source>
</evidence>
<keyword evidence="3 6" id="KW-0812">Transmembrane</keyword>
<feature type="transmembrane region" description="Helical" evidence="6">
    <location>
        <begin position="281"/>
        <end position="303"/>
    </location>
</feature>
<evidence type="ECO:0000256" key="2">
    <source>
        <dbReference type="ARBA" id="ARBA00022448"/>
    </source>
</evidence>
<sequence>MSHIDLDRPAADAPKSVSWPSRRRAWYTVTLLGLLYIISWIDRNILALLAQPVSQALGLDDRRMALLLGLGFALLYAVGGLLLGHFVDTRSRRVVVTVGIVTWSVATILSAFAASFGVMLVLRCGVAIGEAVLMPAAISLIGDLFPQERRGLPVAVIASIGGVMTIGSYAAGAVAIGVAGAISPGTGLAAWQTSLILVGVPGLAFALIFALTATVPARGGAAENTVPDVSMRALIEHFQQRFAFLGPLLSLTGLNALFSLSTVIWLPTVLIREHSMTASRAGYLISMVGVPAGLLGNFFWQWCGTRLQRRDARRGVLRSFVPAAGIAGPCFVVGAISNSPTLQLAGFAGGMFAGTAFAVLTPIAIQLYTPAQMRARMVSMNFLIISVLGYGVGPLAASELGKILTTGTGELRVGLLAITIATWPLLLAATLLTNRNADGPGQH</sequence>
<dbReference type="InterPro" id="IPR044770">
    <property type="entry name" value="MFS_spinster-like"/>
</dbReference>
<feature type="transmembrane region" description="Helical" evidence="6">
    <location>
        <begin position="377"/>
        <end position="393"/>
    </location>
</feature>
<evidence type="ECO:0000256" key="3">
    <source>
        <dbReference type="ARBA" id="ARBA00022692"/>
    </source>
</evidence>
<evidence type="ECO:0000256" key="4">
    <source>
        <dbReference type="ARBA" id="ARBA00022989"/>
    </source>
</evidence>
<dbReference type="KEGG" id="span:AWL63_19810"/>
<name>A0A1B3ZEJ7_9SPHN</name>
<feature type="transmembrane region" description="Helical" evidence="6">
    <location>
        <begin position="66"/>
        <end position="87"/>
    </location>
</feature>
<feature type="transmembrane region" description="Helical" evidence="6">
    <location>
        <begin position="25"/>
        <end position="46"/>
    </location>
</feature>
<feature type="domain" description="Major facilitator superfamily (MFS) profile" evidence="7">
    <location>
        <begin position="28"/>
        <end position="436"/>
    </location>
</feature>
<feature type="transmembrane region" description="Helical" evidence="6">
    <location>
        <begin position="242"/>
        <end position="266"/>
    </location>
</feature>
<dbReference type="GO" id="GO:0022857">
    <property type="term" value="F:transmembrane transporter activity"/>
    <property type="evidence" value="ECO:0007669"/>
    <property type="project" value="InterPro"/>
</dbReference>
<dbReference type="PANTHER" id="PTHR23505:SF79">
    <property type="entry name" value="PROTEIN SPINSTER"/>
    <property type="match status" value="1"/>
</dbReference>
<evidence type="ECO:0000256" key="6">
    <source>
        <dbReference type="SAM" id="Phobius"/>
    </source>
</evidence>
<feature type="transmembrane region" description="Helical" evidence="6">
    <location>
        <begin position="342"/>
        <end position="365"/>
    </location>
</feature>
<gene>
    <name evidence="8" type="ORF">AWL63_19810</name>
</gene>
<comment type="subcellular location">
    <subcellularLocation>
        <location evidence="1">Membrane</location>
        <topology evidence="1">Multi-pass membrane protein</topology>
    </subcellularLocation>
</comment>
<feature type="transmembrane region" description="Helical" evidence="6">
    <location>
        <begin position="315"/>
        <end position="336"/>
    </location>
</feature>
<dbReference type="InterPro" id="IPR011701">
    <property type="entry name" value="MFS"/>
</dbReference>
<evidence type="ECO:0000259" key="7">
    <source>
        <dbReference type="PROSITE" id="PS50850"/>
    </source>
</evidence>
<dbReference type="PROSITE" id="PS50850">
    <property type="entry name" value="MFS"/>
    <property type="match status" value="1"/>
</dbReference>
<dbReference type="AlphaFoldDB" id="A0A1B3ZEJ7"/>
<proteinExistence type="predicted"/>
<keyword evidence="9" id="KW-1185">Reference proteome</keyword>
<feature type="transmembrane region" description="Helical" evidence="6">
    <location>
        <begin position="94"/>
        <end position="114"/>
    </location>
</feature>
<dbReference type="InterPro" id="IPR020846">
    <property type="entry name" value="MFS_dom"/>
</dbReference>
<organism evidence="8 9">
    <name type="scientific">Sphingomonas panacis</name>
    <dbReference type="NCBI Taxonomy" id="1560345"/>
    <lineage>
        <taxon>Bacteria</taxon>
        <taxon>Pseudomonadati</taxon>
        <taxon>Pseudomonadota</taxon>
        <taxon>Alphaproteobacteria</taxon>
        <taxon>Sphingomonadales</taxon>
        <taxon>Sphingomonadaceae</taxon>
        <taxon>Sphingomonas</taxon>
    </lineage>
</organism>
<keyword evidence="4 6" id="KW-1133">Transmembrane helix</keyword>
<accession>A0A1B3ZEJ7</accession>
<keyword evidence="2" id="KW-0813">Transport</keyword>
<dbReference type="Gene3D" id="1.20.1250.20">
    <property type="entry name" value="MFS general substrate transporter like domains"/>
    <property type="match status" value="2"/>
</dbReference>
<dbReference type="SUPFAM" id="SSF103473">
    <property type="entry name" value="MFS general substrate transporter"/>
    <property type="match status" value="1"/>
</dbReference>
<feature type="transmembrane region" description="Helical" evidence="6">
    <location>
        <begin position="413"/>
        <end position="433"/>
    </location>
</feature>
<dbReference type="PANTHER" id="PTHR23505">
    <property type="entry name" value="SPINSTER"/>
    <property type="match status" value="1"/>
</dbReference>
<dbReference type="Pfam" id="PF07690">
    <property type="entry name" value="MFS_1"/>
    <property type="match status" value="1"/>
</dbReference>
<feature type="transmembrane region" description="Helical" evidence="6">
    <location>
        <begin position="120"/>
        <end position="142"/>
    </location>
</feature>
<dbReference type="RefSeq" id="WP_069206393.1">
    <property type="nucleotide sequence ID" value="NZ_CP014168.1"/>
</dbReference>
<reference evidence="8 9" key="1">
    <citation type="submission" date="2016-01" db="EMBL/GenBank/DDBJ databases">
        <title>Complete genome and mega plasmid sequence of Sphingomonas panacis DCY99 elicits systemic resistance in rice to Xanthomonas oryzae.</title>
        <authorList>
            <person name="Kim Y.J."/>
            <person name="Yang D.C."/>
            <person name="Sing P."/>
        </authorList>
    </citation>
    <scope>NUCLEOTIDE SEQUENCE [LARGE SCALE GENOMIC DNA]</scope>
    <source>
        <strain evidence="8 9">DCY99</strain>
    </source>
</reference>
<dbReference type="Proteomes" id="UP000094256">
    <property type="component" value="Chromosome"/>
</dbReference>
<feature type="transmembrane region" description="Helical" evidence="6">
    <location>
        <begin position="154"/>
        <end position="182"/>
    </location>
</feature>
<evidence type="ECO:0000256" key="5">
    <source>
        <dbReference type="ARBA" id="ARBA00023136"/>
    </source>
</evidence>